<dbReference type="EMBL" id="LR130779">
    <property type="protein sequence ID" value="VDN63888.1"/>
    <property type="molecule type" value="Genomic_DNA"/>
</dbReference>
<evidence type="ECO:0000256" key="4">
    <source>
        <dbReference type="ARBA" id="ARBA00023263"/>
    </source>
</evidence>
<dbReference type="GO" id="GO:0043709">
    <property type="term" value="P:cell adhesion involved in single-species biofilm formation"/>
    <property type="evidence" value="ECO:0007669"/>
    <property type="project" value="TreeGrafter"/>
</dbReference>
<dbReference type="InterPro" id="IPR050263">
    <property type="entry name" value="Bact_Fimbrial_Adh_Pro"/>
</dbReference>
<dbReference type="InterPro" id="IPR000259">
    <property type="entry name" value="Adhesion_dom_fimbrial"/>
</dbReference>
<evidence type="ECO:0000256" key="1">
    <source>
        <dbReference type="ARBA" id="ARBA00004561"/>
    </source>
</evidence>
<reference evidence="6" key="1">
    <citation type="submission" date="2018-11" db="EMBL/GenBank/DDBJ databases">
        <authorList>
            <consortium name="Genoscope - CEA"/>
            <person name="William W."/>
        </authorList>
    </citation>
    <scope>NUCLEOTIDE SEQUENCE [LARGE SCALE GENOMIC DNA]</scope>
    <source>
        <strain evidence="6">T9AD</strain>
    </source>
</reference>
<feature type="domain" description="Fimbrial-type adhesion" evidence="5">
    <location>
        <begin position="35"/>
        <end position="178"/>
    </location>
</feature>
<evidence type="ECO:0000256" key="2">
    <source>
        <dbReference type="ARBA" id="ARBA00006671"/>
    </source>
</evidence>
<dbReference type="InterPro" id="IPR036937">
    <property type="entry name" value="Adhesion_dom_fimbrial_sf"/>
</dbReference>
<gene>
    <name evidence="6" type="primary">sfaG</name>
    <name evidence="6" type="ORF">POT9AD_2913</name>
</gene>
<comment type="similarity">
    <text evidence="2">Belongs to the fimbrial protein family.</text>
</comment>
<proteinExistence type="inferred from homology"/>
<evidence type="ECO:0000313" key="6">
    <source>
        <dbReference type="EMBL" id="VDN63888.1"/>
    </source>
</evidence>
<keyword evidence="4" id="KW-0281">Fimbrium</keyword>
<dbReference type="InterPro" id="IPR008966">
    <property type="entry name" value="Adhesion_dom_sf"/>
</dbReference>
<dbReference type="GO" id="GO:0009289">
    <property type="term" value="C:pilus"/>
    <property type="evidence" value="ECO:0007669"/>
    <property type="project" value="UniProtKB-SubCell"/>
</dbReference>
<comment type="subcellular location">
    <subcellularLocation>
        <location evidence="1">Fimbrium</location>
    </subcellularLocation>
</comment>
<sequence length="179" mass="18247">MEDFMNAITTLKAAVALAMAVAAQGVLARDGTVIFNGSIVDAACVVATGSTNQTVELGRVSVNTLTAIGARSPGVSFSIKLTDCSVPTARRASVTFNAPRDPLNAGLMAVTGGAVGVGIQIYTEEGGQRVGVIPGNGSMAIPLRPGDSELQFYAAYVATRAQVEPGAANATAQFTVNYH</sequence>
<keyword evidence="3" id="KW-0732">Signal</keyword>
<dbReference type="PANTHER" id="PTHR33420:SF3">
    <property type="entry name" value="FIMBRIAL SUBUNIT ELFA"/>
    <property type="match status" value="1"/>
</dbReference>
<evidence type="ECO:0000256" key="3">
    <source>
        <dbReference type="ARBA" id="ARBA00022729"/>
    </source>
</evidence>
<name>A0A653B661_ECTOL</name>
<accession>A0A653B661</accession>
<dbReference type="Gene3D" id="2.60.40.1090">
    <property type="entry name" value="Fimbrial-type adhesion domain"/>
    <property type="match status" value="1"/>
</dbReference>
<dbReference type="Pfam" id="PF00419">
    <property type="entry name" value="Fimbrial"/>
    <property type="match status" value="1"/>
</dbReference>
<evidence type="ECO:0000259" key="5">
    <source>
        <dbReference type="Pfam" id="PF00419"/>
    </source>
</evidence>
<dbReference type="PANTHER" id="PTHR33420">
    <property type="entry name" value="FIMBRIAL SUBUNIT ELFA-RELATED"/>
    <property type="match status" value="1"/>
</dbReference>
<dbReference type="SUPFAM" id="SSF49401">
    <property type="entry name" value="Bacterial adhesins"/>
    <property type="match status" value="1"/>
</dbReference>
<protein>
    <submittedName>
        <fullName evidence="6">S-fimbrial protein subunit SfaG</fullName>
    </submittedName>
</protein>
<organism evidence="6">
    <name type="scientific">Ectopseudomonas oleovorans</name>
    <name type="common">Pseudomonas oleovorans</name>
    <dbReference type="NCBI Taxonomy" id="301"/>
    <lineage>
        <taxon>Bacteria</taxon>
        <taxon>Pseudomonadati</taxon>
        <taxon>Pseudomonadota</taxon>
        <taxon>Gammaproteobacteria</taxon>
        <taxon>Pseudomonadales</taxon>
        <taxon>Pseudomonadaceae</taxon>
        <taxon>Ectopseudomonas</taxon>
    </lineage>
</organism>
<dbReference type="AlphaFoldDB" id="A0A653B661"/>